<protein>
    <submittedName>
        <fullName evidence="2">Uncharacterized protein</fullName>
    </submittedName>
</protein>
<evidence type="ECO:0000256" key="1">
    <source>
        <dbReference type="SAM" id="Phobius"/>
    </source>
</evidence>
<dbReference type="EMBL" id="CM009301">
    <property type="protein sequence ID" value="PNT09664.1"/>
    <property type="molecule type" value="Genomic_DNA"/>
</dbReference>
<keyword evidence="3" id="KW-1185">Reference proteome</keyword>
<keyword evidence="1" id="KW-0812">Transmembrane</keyword>
<evidence type="ECO:0000313" key="2">
    <source>
        <dbReference type="EMBL" id="PNT09664.1"/>
    </source>
</evidence>
<feature type="transmembrane region" description="Helical" evidence="1">
    <location>
        <begin position="7"/>
        <end position="26"/>
    </location>
</feature>
<sequence>MCMNISSLAFIIFAQVLEIVNFHFYFAVEFLPVKGVVASQNTLCSGTSIFMRYGKFYEMVWTMEAKNGGIKS</sequence>
<organism evidence="2 3">
    <name type="scientific">Populus trichocarpa</name>
    <name type="common">Western balsam poplar</name>
    <name type="synonym">Populus balsamifera subsp. trichocarpa</name>
    <dbReference type="NCBI Taxonomy" id="3694"/>
    <lineage>
        <taxon>Eukaryota</taxon>
        <taxon>Viridiplantae</taxon>
        <taxon>Streptophyta</taxon>
        <taxon>Embryophyta</taxon>
        <taxon>Tracheophyta</taxon>
        <taxon>Spermatophyta</taxon>
        <taxon>Magnoliopsida</taxon>
        <taxon>eudicotyledons</taxon>
        <taxon>Gunneridae</taxon>
        <taxon>Pentapetalae</taxon>
        <taxon>rosids</taxon>
        <taxon>fabids</taxon>
        <taxon>Malpighiales</taxon>
        <taxon>Salicaceae</taxon>
        <taxon>Saliceae</taxon>
        <taxon>Populus</taxon>
    </lineage>
</organism>
<dbReference type="Proteomes" id="UP000006729">
    <property type="component" value="Chromosome 12"/>
</dbReference>
<proteinExistence type="predicted"/>
<evidence type="ECO:0000313" key="3">
    <source>
        <dbReference type="Proteomes" id="UP000006729"/>
    </source>
</evidence>
<dbReference type="AlphaFoldDB" id="A0A2K1Y9F6"/>
<reference evidence="2 3" key="1">
    <citation type="journal article" date="2006" name="Science">
        <title>The genome of black cottonwood, Populus trichocarpa (Torr. &amp; Gray).</title>
        <authorList>
            <person name="Tuskan G.A."/>
            <person name="Difazio S."/>
            <person name="Jansson S."/>
            <person name="Bohlmann J."/>
            <person name="Grigoriev I."/>
            <person name="Hellsten U."/>
            <person name="Putnam N."/>
            <person name="Ralph S."/>
            <person name="Rombauts S."/>
            <person name="Salamov A."/>
            <person name="Schein J."/>
            <person name="Sterck L."/>
            <person name="Aerts A."/>
            <person name="Bhalerao R.R."/>
            <person name="Bhalerao R.P."/>
            <person name="Blaudez D."/>
            <person name="Boerjan W."/>
            <person name="Brun A."/>
            <person name="Brunner A."/>
            <person name="Busov V."/>
            <person name="Campbell M."/>
            <person name="Carlson J."/>
            <person name="Chalot M."/>
            <person name="Chapman J."/>
            <person name="Chen G.L."/>
            <person name="Cooper D."/>
            <person name="Coutinho P.M."/>
            <person name="Couturier J."/>
            <person name="Covert S."/>
            <person name="Cronk Q."/>
            <person name="Cunningham R."/>
            <person name="Davis J."/>
            <person name="Degroeve S."/>
            <person name="Dejardin A."/>
            <person name="Depamphilis C."/>
            <person name="Detter J."/>
            <person name="Dirks B."/>
            <person name="Dubchak I."/>
            <person name="Duplessis S."/>
            <person name="Ehlting J."/>
            <person name="Ellis B."/>
            <person name="Gendler K."/>
            <person name="Goodstein D."/>
            <person name="Gribskov M."/>
            <person name="Grimwood J."/>
            <person name="Groover A."/>
            <person name="Gunter L."/>
            <person name="Hamberger B."/>
            <person name="Heinze B."/>
            <person name="Helariutta Y."/>
            <person name="Henrissat B."/>
            <person name="Holligan D."/>
            <person name="Holt R."/>
            <person name="Huang W."/>
            <person name="Islam-Faridi N."/>
            <person name="Jones S."/>
            <person name="Jones-Rhoades M."/>
            <person name="Jorgensen R."/>
            <person name="Joshi C."/>
            <person name="Kangasjarvi J."/>
            <person name="Karlsson J."/>
            <person name="Kelleher C."/>
            <person name="Kirkpatrick R."/>
            <person name="Kirst M."/>
            <person name="Kohler A."/>
            <person name="Kalluri U."/>
            <person name="Larimer F."/>
            <person name="Leebens-Mack J."/>
            <person name="Leple J.C."/>
            <person name="Locascio P."/>
            <person name="Lou Y."/>
            <person name="Lucas S."/>
            <person name="Martin F."/>
            <person name="Montanini B."/>
            <person name="Napoli C."/>
            <person name="Nelson D.R."/>
            <person name="Nelson C."/>
            <person name="Nieminen K."/>
            <person name="Nilsson O."/>
            <person name="Pereda V."/>
            <person name="Peter G."/>
            <person name="Philippe R."/>
            <person name="Pilate G."/>
            <person name="Poliakov A."/>
            <person name="Razumovskaya J."/>
            <person name="Richardson P."/>
            <person name="Rinaldi C."/>
            <person name="Ritland K."/>
            <person name="Rouze P."/>
            <person name="Ryaboy D."/>
            <person name="Schmutz J."/>
            <person name="Schrader J."/>
            <person name="Segerman B."/>
            <person name="Shin H."/>
            <person name="Siddiqui A."/>
            <person name="Sterky F."/>
            <person name="Terry A."/>
            <person name="Tsai C.J."/>
            <person name="Uberbacher E."/>
            <person name="Unneberg P."/>
            <person name="Vahala J."/>
            <person name="Wall K."/>
            <person name="Wessler S."/>
            <person name="Yang G."/>
            <person name="Yin T."/>
            <person name="Douglas C."/>
            <person name="Marra M."/>
            <person name="Sandberg G."/>
            <person name="Van de Peer Y."/>
            <person name="Rokhsar D."/>
        </authorList>
    </citation>
    <scope>NUCLEOTIDE SEQUENCE [LARGE SCALE GENOMIC DNA]</scope>
    <source>
        <strain evidence="3">cv. Nisqually</strain>
    </source>
</reference>
<gene>
    <name evidence="2" type="ORF">POPTR_012G057800</name>
</gene>
<keyword evidence="1" id="KW-1133">Transmembrane helix</keyword>
<name>A0A2K1Y9F6_POPTR</name>
<accession>A0A2K1Y9F6</accession>
<dbReference type="InParanoid" id="A0A2K1Y9F6"/>
<keyword evidence="1" id="KW-0472">Membrane</keyword>